<keyword evidence="6" id="KW-0560">Oxidoreductase</keyword>
<dbReference type="Pfam" id="PF04116">
    <property type="entry name" value="FA_hydroxylase"/>
    <property type="match status" value="1"/>
</dbReference>
<evidence type="ECO:0000256" key="2">
    <source>
        <dbReference type="ARBA" id="ARBA00004477"/>
    </source>
</evidence>
<dbReference type="EC" id="1.14.16.5" evidence="11"/>
<name>A0AAW0UV28_SCYPA</name>
<evidence type="ECO:0000259" key="15">
    <source>
        <dbReference type="Pfam" id="PF04116"/>
    </source>
</evidence>
<dbReference type="InterPro" id="IPR056853">
    <property type="entry name" value="AGMP_C"/>
</dbReference>
<dbReference type="AlphaFoldDB" id="A0AAW0UV28"/>
<evidence type="ECO:0000256" key="3">
    <source>
        <dbReference type="ARBA" id="ARBA00022692"/>
    </source>
</evidence>
<comment type="cofactor">
    <cofactor evidence="1">
        <name>Fe cation</name>
        <dbReference type="ChEBI" id="CHEBI:24875"/>
    </cofactor>
</comment>
<accession>A0AAW0UV28</accession>
<dbReference type="GO" id="GO:0005506">
    <property type="term" value="F:iron ion binding"/>
    <property type="evidence" value="ECO:0007669"/>
    <property type="project" value="InterPro"/>
</dbReference>
<evidence type="ECO:0000259" key="16">
    <source>
        <dbReference type="Pfam" id="PF24858"/>
    </source>
</evidence>
<keyword evidence="4" id="KW-0256">Endoplasmic reticulum</keyword>
<evidence type="ECO:0000256" key="5">
    <source>
        <dbReference type="ARBA" id="ARBA00022989"/>
    </source>
</evidence>
<keyword evidence="7" id="KW-0408">Iron</keyword>
<dbReference type="PANTHER" id="PTHR21624">
    <property type="entry name" value="STEROL DESATURASE-RELATED PROTEIN"/>
    <property type="match status" value="1"/>
</dbReference>
<feature type="transmembrane region" description="Helical" evidence="14">
    <location>
        <begin position="425"/>
        <end position="446"/>
    </location>
</feature>
<evidence type="ECO:0000256" key="6">
    <source>
        <dbReference type="ARBA" id="ARBA00023002"/>
    </source>
</evidence>
<evidence type="ECO:0000313" key="18">
    <source>
        <dbReference type="Proteomes" id="UP001487740"/>
    </source>
</evidence>
<evidence type="ECO:0000256" key="13">
    <source>
        <dbReference type="ARBA" id="ARBA00047556"/>
    </source>
</evidence>
<dbReference type="InterPro" id="IPR051689">
    <property type="entry name" value="Sterol_desaturase/TMEM195"/>
</dbReference>
<keyword evidence="5 14" id="KW-1133">Transmembrane helix</keyword>
<evidence type="ECO:0000256" key="7">
    <source>
        <dbReference type="ARBA" id="ARBA00023004"/>
    </source>
</evidence>
<protein>
    <recommendedName>
        <fullName evidence="12">Alkylglycerol monooxygenase</fullName>
        <ecNumber evidence="11">1.14.16.5</ecNumber>
    </recommendedName>
</protein>
<dbReference type="PANTHER" id="PTHR21624:SF1">
    <property type="entry name" value="ALKYLGLYCEROL MONOOXYGENASE"/>
    <property type="match status" value="1"/>
</dbReference>
<evidence type="ECO:0000256" key="1">
    <source>
        <dbReference type="ARBA" id="ARBA00001962"/>
    </source>
</evidence>
<comment type="catalytic activity">
    <reaction evidence="13">
        <text>1-O-(1,2-saturated-alkyl)-sn-glycerol + (6R)-L-erythro-5,6,7,8-tetrahydrobiopterin + O2 = a 1-(1-hydroxyalkyl)-sn-glycerol + (6R)-L-erythro-6,7-dihydrobiopterin + H2O</text>
        <dbReference type="Rhea" id="RHEA:36255"/>
        <dbReference type="ChEBI" id="CHEBI:15377"/>
        <dbReference type="ChEBI" id="CHEBI:15379"/>
        <dbReference type="ChEBI" id="CHEBI:43120"/>
        <dbReference type="ChEBI" id="CHEBI:59560"/>
        <dbReference type="ChEBI" id="CHEBI:73418"/>
        <dbReference type="ChEBI" id="CHEBI:83957"/>
        <dbReference type="EC" id="1.14.16.5"/>
    </reaction>
</comment>
<gene>
    <name evidence="17" type="ORF">O3P69_000477</name>
</gene>
<dbReference type="InterPro" id="IPR006694">
    <property type="entry name" value="Fatty_acid_hydroxylase"/>
</dbReference>
<evidence type="ECO:0000256" key="14">
    <source>
        <dbReference type="SAM" id="Phobius"/>
    </source>
</evidence>
<evidence type="ECO:0000313" key="17">
    <source>
        <dbReference type="EMBL" id="KAK8403391.1"/>
    </source>
</evidence>
<evidence type="ECO:0000256" key="11">
    <source>
        <dbReference type="ARBA" id="ARBA00039026"/>
    </source>
</evidence>
<feature type="transmembrane region" description="Helical" evidence="14">
    <location>
        <begin position="119"/>
        <end position="135"/>
    </location>
</feature>
<dbReference type="GO" id="GO:0050479">
    <property type="term" value="F:glyceryl-ether monooxygenase activity"/>
    <property type="evidence" value="ECO:0007669"/>
    <property type="project" value="UniProtKB-EC"/>
</dbReference>
<sequence>MASSLSTAAEHVGEMLSLKRLGTLFYIVTPNSTTFETVEEVPNYINEAIPWFIVSVVVEHFLGLLMLGRKPGRLADNLTSVGHATLYESFKLFTRWFEMSGYLWLYEHRFFDIPWRSPLAWWAGFIAADFVYYWFHRASHEVSVIWAWHQVHHSHEDYNVTVALRQSMFQRLCALGFYHPMALLGVPLPAICVHWHLNLLVQFLIHTDLVGKCGPLEWIFNTPSHHRVHHGANKYCLDKNYGGFLIVWDRLFGTFEAERDDDPVVYGLVDQPQASGVFYLQFFYIRDVLEKARQQATWGDSVKALVYGPGWVPGAPRLGNMDTFPDVKAPRTKYDPQIPFWLKVYVSTHFLVILFLQQLFTFNLKMFPMVGAAGVFLFILTSICNITAMFDAWPWVGAVELLRCGVYVAYARITPVTGLPLIDQLLTSIFFVSAVIWTFRTTLAPLGTAAKILKAL</sequence>
<dbReference type="GO" id="GO:0006643">
    <property type="term" value="P:membrane lipid metabolic process"/>
    <property type="evidence" value="ECO:0007669"/>
    <property type="project" value="TreeGrafter"/>
</dbReference>
<feature type="domain" description="Fatty acid hydroxylase" evidence="15">
    <location>
        <begin position="123"/>
        <end position="254"/>
    </location>
</feature>
<dbReference type="EMBL" id="JARAKH010000006">
    <property type="protein sequence ID" value="KAK8403391.1"/>
    <property type="molecule type" value="Genomic_DNA"/>
</dbReference>
<dbReference type="Pfam" id="PF24858">
    <property type="entry name" value="AGMP_C"/>
    <property type="match status" value="1"/>
</dbReference>
<evidence type="ECO:0000256" key="10">
    <source>
        <dbReference type="ARBA" id="ARBA00038190"/>
    </source>
</evidence>
<reference evidence="17 18" key="1">
    <citation type="submission" date="2023-03" db="EMBL/GenBank/DDBJ databases">
        <title>High-quality genome of Scylla paramamosain provides insights in environmental adaptation.</title>
        <authorList>
            <person name="Zhang L."/>
        </authorList>
    </citation>
    <scope>NUCLEOTIDE SEQUENCE [LARGE SCALE GENOMIC DNA]</scope>
    <source>
        <strain evidence="17">LZ_2023a</strain>
        <tissue evidence="17">Muscle</tissue>
    </source>
</reference>
<evidence type="ECO:0000256" key="8">
    <source>
        <dbReference type="ARBA" id="ARBA00023098"/>
    </source>
</evidence>
<keyword evidence="18" id="KW-1185">Reference proteome</keyword>
<evidence type="ECO:0000256" key="4">
    <source>
        <dbReference type="ARBA" id="ARBA00022824"/>
    </source>
</evidence>
<comment type="subcellular location">
    <subcellularLocation>
        <location evidence="2">Endoplasmic reticulum membrane</location>
        <topology evidence="2">Multi-pass membrane protein</topology>
    </subcellularLocation>
</comment>
<feature type="transmembrane region" description="Helical" evidence="14">
    <location>
        <begin position="340"/>
        <end position="360"/>
    </location>
</feature>
<evidence type="ECO:0000256" key="12">
    <source>
        <dbReference type="ARBA" id="ARBA00040992"/>
    </source>
</evidence>
<proteinExistence type="inferred from homology"/>
<organism evidence="17 18">
    <name type="scientific">Scylla paramamosain</name>
    <name type="common">Mud crab</name>
    <dbReference type="NCBI Taxonomy" id="85552"/>
    <lineage>
        <taxon>Eukaryota</taxon>
        <taxon>Metazoa</taxon>
        <taxon>Ecdysozoa</taxon>
        <taxon>Arthropoda</taxon>
        <taxon>Crustacea</taxon>
        <taxon>Multicrustacea</taxon>
        <taxon>Malacostraca</taxon>
        <taxon>Eumalacostraca</taxon>
        <taxon>Eucarida</taxon>
        <taxon>Decapoda</taxon>
        <taxon>Pleocyemata</taxon>
        <taxon>Brachyura</taxon>
        <taxon>Eubrachyura</taxon>
        <taxon>Portunoidea</taxon>
        <taxon>Portunidae</taxon>
        <taxon>Portuninae</taxon>
        <taxon>Scylla</taxon>
    </lineage>
</organism>
<feature type="transmembrane region" description="Helical" evidence="14">
    <location>
        <begin position="366"/>
        <end position="386"/>
    </location>
</feature>
<comment type="caution">
    <text evidence="17">The sequence shown here is derived from an EMBL/GenBank/DDBJ whole genome shotgun (WGS) entry which is preliminary data.</text>
</comment>
<evidence type="ECO:0000256" key="9">
    <source>
        <dbReference type="ARBA" id="ARBA00023136"/>
    </source>
</evidence>
<keyword evidence="8" id="KW-0443">Lipid metabolism</keyword>
<feature type="domain" description="Alkylglycerol monooxygenase C-terminal" evidence="16">
    <location>
        <begin position="342"/>
        <end position="414"/>
    </location>
</feature>
<comment type="similarity">
    <text evidence="10">Belongs to the sterol desaturase family. TMEM195 subfamily.</text>
</comment>
<dbReference type="GO" id="GO:0008610">
    <property type="term" value="P:lipid biosynthetic process"/>
    <property type="evidence" value="ECO:0007669"/>
    <property type="project" value="InterPro"/>
</dbReference>
<keyword evidence="3 14" id="KW-0812">Transmembrane</keyword>
<dbReference type="GO" id="GO:0005789">
    <property type="term" value="C:endoplasmic reticulum membrane"/>
    <property type="evidence" value="ECO:0007669"/>
    <property type="project" value="UniProtKB-SubCell"/>
</dbReference>
<keyword evidence="9 14" id="KW-0472">Membrane</keyword>
<dbReference type="Proteomes" id="UP001487740">
    <property type="component" value="Unassembled WGS sequence"/>
</dbReference>
<feature type="transmembrane region" description="Helical" evidence="14">
    <location>
        <begin position="177"/>
        <end position="197"/>
    </location>
</feature>